<dbReference type="InterPro" id="IPR006206">
    <property type="entry name" value="Mevalonate/galactokinase"/>
</dbReference>
<dbReference type="PROSITE" id="PS00627">
    <property type="entry name" value="GHMP_KINASES_ATP"/>
    <property type="match status" value="1"/>
</dbReference>
<dbReference type="PRINTS" id="PR00473">
    <property type="entry name" value="GALCTOKINASE"/>
</dbReference>
<organism evidence="16 17">
    <name type="scientific">Leucothrix arctica</name>
    <dbReference type="NCBI Taxonomy" id="1481894"/>
    <lineage>
        <taxon>Bacteria</taxon>
        <taxon>Pseudomonadati</taxon>
        <taxon>Pseudomonadota</taxon>
        <taxon>Gammaproteobacteria</taxon>
        <taxon>Thiotrichales</taxon>
        <taxon>Thiotrichaceae</taxon>
        <taxon>Leucothrix</taxon>
    </lineage>
</organism>
<dbReference type="InterPro" id="IPR013750">
    <property type="entry name" value="GHMP_kinase_C_dom"/>
</dbReference>
<evidence type="ECO:0000256" key="6">
    <source>
        <dbReference type="ARBA" id="ARBA00022777"/>
    </source>
</evidence>
<dbReference type="Pfam" id="PF00288">
    <property type="entry name" value="GHMP_kinases_N"/>
    <property type="match status" value="1"/>
</dbReference>
<protein>
    <recommendedName>
        <fullName evidence="11 12">Galactokinase</fullName>
        <ecNumber evidence="11 12">2.7.1.6</ecNumber>
    </recommendedName>
    <alternativeName>
        <fullName evidence="11">Galactose kinase</fullName>
    </alternativeName>
</protein>
<dbReference type="GO" id="GO:0004335">
    <property type="term" value="F:galactokinase activity"/>
    <property type="evidence" value="ECO:0007669"/>
    <property type="project" value="UniProtKB-UniRule"/>
</dbReference>
<feature type="binding site" evidence="11">
    <location>
        <position position="69"/>
    </location>
    <ligand>
        <name>ATP</name>
        <dbReference type="ChEBI" id="CHEBI:30616"/>
    </ligand>
</feature>
<dbReference type="EMBL" id="QGKL01000024">
    <property type="protein sequence ID" value="PWQ96986.1"/>
    <property type="molecule type" value="Genomic_DNA"/>
</dbReference>
<keyword evidence="2 11" id="KW-0963">Cytoplasm</keyword>
<keyword evidence="17" id="KW-1185">Reference proteome</keyword>
<evidence type="ECO:0000256" key="3">
    <source>
        <dbReference type="ARBA" id="ARBA00022679"/>
    </source>
</evidence>
<evidence type="ECO:0000256" key="2">
    <source>
        <dbReference type="ARBA" id="ARBA00022490"/>
    </source>
</evidence>
<keyword evidence="7 11" id="KW-0067">ATP-binding</keyword>
<comment type="caution">
    <text evidence="16">The sequence shown here is derived from an EMBL/GenBank/DDBJ whole genome shotgun (WGS) entry which is preliminary data.</text>
</comment>
<dbReference type="InterPro" id="IPR006204">
    <property type="entry name" value="GHMP_kinase_N_dom"/>
</dbReference>
<feature type="binding site" evidence="11">
    <location>
        <position position="161"/>
    </location>
    <ligand>
        <name>Mg(2+)</name>
        <dbReference type="ChEBI" id="CHEBI:18420"/>
    </ligand>
</feature>
<evidence type="ECO:0000256" key="10">
    <source>
        <dbReference type="ARBA" id="ARBA00023277"/>
    </source>
</evidence>
<dbReference type="Pfam" id="PF10509">
    <property type="entry name" value="GalKase_gal_bdg"/>
    <property type="match status" value="1"/>
</dbReference>
<evidence type="ECO:0000259" key="15">
    <source>
        <dbReference type="Pfam" id="PF10509"/>
    </source>
</evidence>
<dbReference type="Proteomes" id="UP000245506">
    <property type="component" value="Unassembled WGS sequence"/>
</dbReference>
<evidence type="ECO:0000256" key="11">
    <source>
        <dbReference type="HAMAP-Rule" id="MF_00246"/>
    </source>
</evidence>
<dbReference type="InterPro" id="IPR019539">
    <property type="entry name" value="GalKase_N"/>
</dbReference>
<keyword evidence="5 11" id="KW-0547">Nucleotide-binding</keyword>
<evidence type="ECO:0000256" key="7">
    <source>
        <dbReference type="ARBA" id="ARBA00022840"/>
    </source>
</evidence>
<comment type="similarity">
    <text evidence="1 11">Belongs to the GHMP kinase family. GalK subfamily.</text>
</comment>
<dbReference type="PANTHER" id="PTHR10457">
    <property type="entry name" value="MEVALONATE KINASE/GALACTOKINASE"/>
    <property type="match status" value="1"/>
</dbReference>
<evidence type="ECO:0000256" key="8">
    <source>
        <dbReference type="ARBA" id="ARBA00022842"/>
    </source>
</evidence>
<dbReference type="GO" id="GO:0006012">
    <property type="term" value="P:galactose metabolic process"/>
    <property type="evidence" value="ECO:0007669"/>
    <property type="project" value="UniProtKB-UniRule"/>
</dbReference>
<keyword evidence="8 11" id="KW-0460">Magnesium</keyword>
<dbReference type="InterPro" id="IPR022963">
    <property type="entry name" value="Galactokinase_bac"/>
</dbReference>
<dbReference type="NCBIfam" id="NF003705">
    <property type="entry name" value="PRK05322.1"/>
    <property type="match status" value="1"/>
</dbReference>
<accession>A0A317CEM7</accession>
<dbReference type="InterPro" id="IPR006203">
    <property type="entry name" value="GHMP_knse_ATP-bd_CS"/>
</dbReference>
<evidence type="ECO:0000259" key="14">
    <source>
        <dbReference type="Pfam" id="PF08544"/>
    </source>
</evidence>
<dbReference type="GO" id="GO:0005829">
    <property type="term" value="C:cytosol"/>
    <property type="evidence" value="ECO:0007669"/>
    <property type="project" value="TreeGrafter"/>
</dbReference>
<dbReference type="InterPro" id="IPR036554">
    <property type="entry name" value="GHMP_kinase_C_sf"/>
</dbReference>
<dbReference type="InterPro" id="IPR020568">
    <property type="entry name" value="Ribosomal_Su5_D2-typ_SF"/>
</dbReference>
<dbReference type="PRINTS" id="PR00959">
    <property type="entry name" value="MEVGALKINASE"/>
</dbReference>
<reference evidence="16 17" key="1">
    <citation type="submission" date="2018-05" db="EMBL/GenBank/DDBJ databases">
        <title>Leucothrix arctica sp. nov., isolated from Arctic seawater.</title>
        <authorList>
            <person name="Choi A."/>
            <person name="Baek K."/>
        </authorList>
    </citation>
    <scope>NUCLEOTIDE SEQUENCE [LARGE SCALE GENOMIC DNA]</scope>
    <source>
        <strain evidence="16 17">IMCC9719</strain>
    </source>
</reference>
<dbReference type="EC" id="2.7.1.6" evidence="11 12"/>
<dbReference type="FunFam" id="3.30.230.10:FF:000017">
    <property type="entry name" value="Galactokinase"/>
    <property type="match status" value="1"/>
</dbReference>
<comment type="subcellular location">
    <subcellularLocation>
        <location evidence="11">Cytoplasm</location>
    </subcellularLocation>
</comment>
<evidence type="ECO:0000256" key="5">
    <source>
        <dbReference type="ARBA" id="ARBA00022741"/>
    </source>
</evidence>
<feature type="site" description="Transition state stabilizer" evidence="11">
    <location>
        <position position="29"/>
    </location>
</feature>
<sequence>MNNNPLLQPFIERFAESDQEIRVFYAPGRVNLIGDHTDHCGGLVFPCAIDRGTTMLIRKRSDNVVKLASMNFELMASLAPDELEHKYGDNWINYVLGVISQFRQKGVETTGFECLFSGDIPNGGGLSSSASLEVVTAFSLNQMFNGGFGEVELVKMALAAENDFVGVNCGIMDQYAIAMAQKDHAMMLDCNTLECTQTPLKLDGYTIVIVNSNQRRDLVDSKYNERFEECQQATREIKQQLDVQQLAEVTIDQLNEHMNVFSSESIAKRAKHVITEHNRVRDAVAALNKNDLDTLGRLMIESHKSMSEDFEASTDIIDTLIDISLDTPGVIGARMTGGGFGGCTVTLVADSQVTNFIESVGRSYRESCGLTADFYPTKSDNGMREITA</sequence>
<feature type="active site" description="Proton acceptor" evidence="11">
    <location>
        <position position="173"/>
    </location>
</feature>
<feature type="binding site" evidence="11">
    <location>
        <position position="129"/>
    </location>
    <ligand>
        <name>Mg(2+)</name>
        <dbReference type="ChEBI" id="CHEBI:18420"/>
    </ligand>
</feature>
<dbReference type="SUPFAM" id="SSF54211">
    <property type="entry name" value="Ribosomal protein S5 domain 2-like"/>
    <property type="match status" value="1"/>
</dbReference>
<evidence type="ECO:0000256" key="12">
    <source>
        <dbReference type="NCBIfam" id="TIGR00131"/>
    </source>
</evidence>
<dbReference type="FunFam" id="3.30.70.890:FF:000001">
    <property type="entry name" value="Galactokinase"/>
    <property type="match status" value="1"/>
</dbReference>
<comment type="function">
    <text evidence="11">Catalyzes the transfer of the gamma-phosphate of ATP to D-galactose to form alpha-D-galactose-1-phosphate (Gal-1-P).</text>
</comment>
<dbReference type="GO" id="GO:0005524">
    <property type="term" value="F:ATP binding"/>
    <property type="evidence" value="ECO:0007669"/>
    <property type="project" value="UniProtKB-UniRule"/>
</dbReference>
<feature type="domain" description="Galactokinase N-terminal" evidence="15">
    <location>
        <begin position="10"/>
        <end position="59"/>
    </location>
</feature>
<feature type="domain" description="GHMP kinase N-terminal" evidence="13">
    <location>
        <begin position="93"/>
        <end position="179"/>
    </location>
</feature>
<comment type="pathway">
    <text evidence="11">Carbohydrate metabolism; galactose metabolism.</text>
</comment>
<evidence type="ECO:0000256" key="1">
    <source>
        <dbReference type="ARBA" id="ARBA00006566"/>
    </source>
</evidence>
<dbReference type="InterPro" id="IPR014721">
    <property type="entry name" value="Ribsml_uS5_D2-typ_fold_subgr"/>
</dbReference>
<dbReference type="PIRSF" id="PIRSF000530">
    <property type="entry name" value="Galactokinase"/>
    <property type="match status" value="1"/>
</dbReference>
<evidence type="ECO:0000259" key="13">
    <source>
        <dbReference type="Pfam" id="PF00288"/>
    </source>
</evidence>
<dbReference type="GO" id="GO:0000287">
    <property type="term" value="F:magnesium ion binding"/>
    <property type="evidence" value="ECO:0007669"/>
    <property type="project" value="UniProtKB-UniRule"/>
</dbReference>
<keyword evidence="3 11" id="KW-0808">Transferase</keyword>
<evidence type="ECO:0000313" key="16">
    <source>
        <dbReference type="EMBL" id="PWQ96986.1"/>
    </source>
</evidence>
<evidence type="ECO:0000256" key="4">
    <source>
        <dbReference type="ARBA" id="ARBA00022723"/>
    </source>
</evidence>
<dbReference type="NCBIfam" id="TIGR00131">
    <property type="entry name" value="gal_kin"/>
    <property type="match status" value="1"/>
</dbReference>
<proteinExistence type="inferred from homology"/>
<dbReference type="RefSeq" id="WP_109822915.1">
    <property type="nucleotide sequence ID" value="NZ_QGKL01000024.1"/>
</dbReference>
<gene>
    <name evidence="11" type="primary">galK</name>
    <name evidence="16" type="ORF">DKT75_08090</name>
</gene>
<dbReference type="Gene3D" id="3.30.70.890">
    <property type="entry name" value="GHMP kinase, C-terminal domain"/>
    <property type="match status" value="1"/>
</dbReference>
<evidence type="ECO:0000313" key="17">
    <source>
        <dbReference type="Proteomes" id="UP000245506"/>
    </source>
</evidence>
<evidence type="ECO:0000256" key="9">
    <source>
        <dbReference type="ARBA" id="ARBA00023144"/>
    </source>
</evidence>
<feature type="domain" description="GHMP kinase C-terminal" evidence="14">
    <location>
        <begin position="284"/>
        <end position="362"/>
    </location>
</feature>
<keyword evidence="10 11" id="KW-0119">Carbohydrate metabolism</keyword>
<dbReference type="OrthoDB" id="250531at2"/>
<dbReference type="HAMAP" id="MF_00246">
    <property type="entry name" value="Galactokinase"/>
    <property type="match status" value="1"/>
</dbReference>
<keyword evidence="6 11" id="KW-0418">Kinase</keyword>
<dbReference type="Gene3D" id="3.30.230.10">
    <property type="match status" value="1"/>
</dbReference>
<dbReference type="SUPFAM" id="SSF55060">
    <property type="entry name" value="GHMP Kinase, C-terminal domain"/>
    <property type="match status" value="1"/>
</dbReference>
<keyword evidence="4 11" id="KW-0479">Metal-binding</keyword>
<dbReference type="Pfam" id="PF08544">
    <property type="entry name" value="GHMP_kinases_C"/>
    <property type="match status" value="1"/>
</dbReference>
<comment type="caution">
    <text evidence="11">Lacks conserved residue(s) required for the propagation of feature annotation.</text>
</comment>
<name>A0A317CEM7_9GAMM</name>
<dbReference type="InterPro" id="IPR000705">
    <property type="entry name" value="Galactokinase"/>
</dbReference>
<dbReference type="AlphaFoldDB" id="A0A317CEM7"/>
<feature type="binding site" evidence="11">
    <location>
        <position position="223"/>
    </location>
    <ligand>
        <name>substrate</name>
    </ligand>
</feature>
<comment type="catalytic activity">
    <reaction evidence="11">
        <text>alpha-D-galactose + ATP = alpha-D-galactose 1-phosphate + ADP + H(+)</text>
        <dbReference type="Rhea" id="RHEA:13553"/>
        <dbReference type="ChEBI" id="CHEBI:15378"/>
        <dbReference type="ChEBI" id="CHEBI:28061"/>
        <dbReference type="ChEBI" id="CHEBI:30616"/>
        <dbReference type="ChEBI" id="CHEBI:58336"/>
        <dbReference type="ChEBI" id="CHEBI:456216"/>
        <dbReference type="EC" id="2.7.1.6"/>
    </reaction>
</comment>
<keyword evidence="9 11" id="KW-0299">Galactose metabolism</keyword>
<dbReference type="PANTHER" id="PTHR10457:SF7">
    <property type="entry name" value="GALACTOKINASE-RELATED"/>
    <property type="match status" value="1"/>
</dbReference>
<dbReference type="UniPathway" id="UPA00214"/>